<accession>A0ABR9WSX0</accession>
<reference evidence="1 2" key="1">
    <citation type="submission" date="2020-10" db="EMBL/GenBank/DDBJ databases">
        <title>The genome sequence of Flavobacterium aquaticum 1Y8A.</title>
        <authorList>
            <person name="Liu Y."/>
        </authorList>
    </citation>
    <scope>NUCLEOTIDE SEQUENCE [LARGE SCALE GENOMIC DNA]</scope>
    <source>
        <strain evidence="1 2">1Y8A</strain>
    </source>
</reference>
<proteinExistence type="predicted"/>
<organism evidence="1 2">
    <name type="scientific">Flavobacterium proteolyticum</name>
    <dbReference type="NCBI Taxonomy" id="2911683"/>
    <lineage>
        <taxon>Bacteria</taxon>
        <taxon>Pseudomonadati</taxon>
        <taxon>Bacteroidota</taxon>
        <taxon>Flavobacteriia</taxon>
        <taxon>Flavobacteriales</taxon>
        <taxon>Flavobacteriaceae</taxon>
        <taxon>Flavobacterium</taxon>
    </lineage>
</organism>
<keyword evidence="2" id="KW-1185">Reference proteome</keyword>
<name>A0ABR9WSX0_9FLAO</name>
<comment type="caution">
    <text evidence="1">The sequence shown here is derived from an EMBL/GenBank/DDBJ whole genome shotgun (WGS) entry which is preliminary data.</text>
</comment>
<dbReference type="RefSeq" id="WP_194093583.1">
    <property type="nucleotide sequence ID" value="NZ_JADFTZ010000001.1"/>
</dbReference>
<dbReference type="EMBL" id="JADFTZ010000001">
    <property type="protein sequence ID" value="MBE9575694.1"/>
    <property type="molecule type" value="Genomic_DNA"/>
</dbReference>
<protein>
    <recommendedName>
        <fullName evidence="3">DUF4836 family protein</fullName>
    </recommendedName>
</protein>
<evidence type="ECO:0000313" key="2">
    <source>
        <dbReference type="Proteomes" id="UP000656274"/>
    </source>
</evidence>
<dbReference type="Proteomes" id="UP000656274">
    <property type="component" value="Unassembled WGS sequence"/>
</dbReference>
<evidence type="ECO:0008006" key="3">
    <source>
        <dbReference type="Google" id="ProtNLM"/>
    </source>
</evidence>
<evidence type="ECO:0000313" key="1">
    <source>
        <dbReference type="EMBL" id="MBE9575694.1"/>
    </source>
</evidence>
<gene>
    <name evidence="1" type="ORF">IM755_03145</name>
</gene>
<sequence>MKKIFYFLFLFPVIVFGQSKQENYDYFVQFNTSQFAKKVDMDSLFNHKVFKSVNEANSDFKLNDFISFIDKTKSVTIHGNFTDSIAYYQMTFPLKDAKGWNTFIQNKVNKNNLNTADSIKEVIKKHDKWALYSPKNDDFTLAWNDGNLIIYEIIETRNNFAYTDFSDATIAVDTAAVVVDEEYYDDAPVEVIEVVEEVPTKVILDKRIEAGEGAPIEELVDKRAGVAEGVTEEEDIEEADFNDEEYKKWIASFEKEQAQERIQKHEKQEEQIALLFENGFVTPVSSKINTKADIACWINYEAIYGRMSSFYYLLGSINSNREVNNSKNAIKGMNVDFYFENNKARMEQKVEYSESLANVMQKVVARKPNKNIFNYFPKQEPLAYFSYHSSTEELLKNYPEIMEQILGNMPIDKKDTEILTDLISTIVDEEATATLFDGDISMFLHAMETYESTFMSRTYDEDYEEVEEEKTITKTRPIFTMIMTSTHPTMGDKLLNLGVRKNLLQKVDDYYLVNQSEELGDFMIIKRGDVMVFTNGLDYLNNGSKSDFTKKVKKDLSKNYFYGNFEIQRFFKSYLLNQDLGSDTAKMVRLGNQFKNMEFKASNKINNHIMKLEMDINSNFSNENIVLQMLDLIDFLD</sequence>